<feature type="compositionally biased region" description="Basic and acidic residues" evidence="9">
    <location>
        <begin position="139"/>
        <end position="149"/>
    </location>
</feature>
<dbReference type="InterPro" id="IPR018448">
    <property type="entry name" value="TatB"/>
</dbReference>
<keyword evidence="8 10" id="KW-0472">Membrane</keyword>
<sequence>MLDIGWSEMFMIAVVAIVVIGPKELPRTLRTIGQWVAKARSLTREFQSNINDMIAQSEIVDLRKSAENIGDLEVGDMLGDTASPSLNRATPSPSTLLQNPSDEDQDTDILDDEIEASDEELAQWEAEKSSVNEPDDIIVDQRETADDKPPANVTDT</sequence>
<organism evidence="11">
    <name type="scientific">marine metagenome</name>
    <dbReference type="NCBI Taxonomy" id="408172"/>
    <lineage>
        <taxon>unclassified sequences</taxon>
        <taxon>metagenomes</taxon>
        <taxon>ecological metagenomes</taxon>
    </lineage>
</organism>
<evidence type="ECO:0000256" key="9">
    <source>
        <dbReference type="SAM" id="MobiDB-lite"/>
    </source>
</evidence>
<keyword evidence="5" id="KW-0653">Protein transport</keyword>
<evidence type="ECO:0000256" key="3">
    <source>
        <dbReference type="ARBA" id="ARBA00022475"/>
    </source>
</evidence>
<evidence type="ECO:0000256" key="1">
    <source>
        <dbReference type="ARBA" id="ARBA00004167"/>
    </source>
</evidence>
<evidence type="ECO:0000256" key="7">
    <source>
        <dbReference type="ARBA" id="ARBA00023010"/>
    </source>
</evidence>
<evidence type="ECO:0000256" key="2">
    <source>
        <dbReference type="ARBA" id="ARBA00022448"/>
    </source>
</evidence>
<evidence type="ECO:0000256" key="4">
    <source>
        <dbReference type="ARBA" id="ARBA00022692"/>
    </source>
</evidence>
<evidence type="ECO:0000256" key="5">
    <source>
        <dbReference type="ARBA" id="ARBA00022927"/>
    </source>
</evidence>
<dbReference type="InterPro" id="IPR003369">
    <property type="entry name" value="TatA/B/E"/>
</dbReference>
<evidence type="ECO:0000313" key="11">
    <source>
        <dbReference type="EMBL" id="SVD95723.1"/>
    </source>
</evidence>
<dbReference type="PANTHER" id="PTHR33162:SF1">
    <property type="entry name" value="SEC-INDEPENDENT PROTEIN TRANSLOCASE PROTEIN TATA, CHLOROPLASTIC"/>
    <property type="match status" value="1"/>
</dbReference>
<dbReference type="GO" id="GO:0043953">
    <property type="term" value="P:protein transport by the Tat complex"/>
    <property type="evidence" value="ECO:0007669"/>
    <property type="project" value="InterPro"/>
</dbReference>
<evidence type="ECO:0000256" key="6">
    <source>
        <dbReference type="ARBA" id="ARBA00022989"/>
    </source>
</evidence>
<evidence type="ECO:0000256" key="8">
    <source>
        <dbReference type="ARBA" id="ARBA00023136"/>
    </source>
</evidence>
<feature type="compositionally biased region" description="Acidic residues" evidence="9">
    <location>
        <begin position="101"/>
        <end position="122"/>
    </location>
</feature>
<dbReference type="Pfam" id="PF02416">
    <property type="entry name" value="TatA_B_E"/>
    <property type="match status" value="1"/>
</dbReference>
<comment type="subcellular location">
    <subcellularLocation>
        <location evidence="1">Membrane</location>
        <topology evidence="1">Single-pass membrane protein</topology>
    </subcellularLocation>
</comment>
<accession>A0A382ZJW6</accession>
<dbReference type="GO" id="GO:0016020">
    <property type="term" value="C:membrane"/>
    <property type="evidence" value="ECO:0007669"/>
    <property type="project" value="UniProtKB-SubCell"/>
</dbReference>
<keyword evidence="2" id="KW-0813">Transport</keyword>
<dbReference type="EMBL" id="UINC01184488">
    <property type="protein sequence ID" value="SVD95723.1"/>
    <property type="molecule type" value="Genomic_DNA"/>
</dbReference>
<keyword evidence="7" id="KW-0811">Translocation</keyword>
<dbReference type="Gene3D" id="1.20.5.3310">
    <property type="match status" value="1"/>
</dbReference>
<dbReference type="NCBIfam" id="TIGR01410">
    <property type="entry name" value="tatB"/>
    <property type="match status" value="1"/>
</dbReference>
<keyword evidence="3" id="KW-1003">Cell membrane</keyword>
<gene>
    <name evidence="11" type="ORF">METZ01_LOCUS448577</name>
</gene>
<keyword evidence="4 10" id="KW-0812">Transmembrane</keyword>
<dbReference type="AlphaFoldDB" id="A0A382ZJW6"/>
<proteinExistence type="inferred from homology"/>
<feature type="transmembrane region" description="Helical" evidence="10">
    <location>
        <begin position="6"/>
        <end position="22"/>
    </location>
</feature>
<dbReference type="PRINTS" id="PR01506">
    <property type="entry name" value="TATBPROTEIN"/>
</dbReference>
<dbReference type="GO" id="GO:0008320">
    <property type="term" value="F:protein transmembrane transporter activity"/>
    <property type="evidence" value="ECO:0007669"/>
    <property type="project" value="InterPro"/>
</dbReference>
<name>A0A382ZJW6_9ZZZZ</name>
<evidence type="ECO:0000256" key="10">
    <source>
        <dbReference type="SAM" id="Phobius"/>
    </source>
</evidence>
<feature type="region of interest" description="Disordered" evidence="9">
    <location>
        <begin position="74"/>
        <end position="156"/>
    </location>
</feature>
<dbReference type="HAMAP" id="MF_00237">
    <property type="entry name" value="TatB"/>
    <property type="match status" value="1"/>
</dbReference>
<protein>
    <recommendedName>
        <fullName evidence="12">Sec-independent protein translocase protein TatB</fullName>
    </recommendedName>
</protein>
<feature type="compositionally biased region" description="Polar residues" evidence="9">
    <location>
        <begin position="82"/>
        <end position="100"/>
    </location>
</feature>
<evidence type="ECO:0008006" key="12">
    <source>
        <dbReference type="Google" id="ProtNLM"/>
    </source>
</evidence>
<dbReference type="PANTHER" id="PTHR33162">
    <property type="entry name" value="SEC-INDEPENDENT PROTEIN TRANSLOCASE PROTEIN TATA, CHLOROPLASTIC"/>
    <property type="match status" value="1"/>
</dbReference>
<keyword evidence="6 10" id="KW-1133">Transmembrane helix</keyword>
<reference evidence="11" key="1">
    <citation type="submission" date="2018-05" db="EMBL/GenBank/DDBJ databases">
        <authorList>
            <person name="Lanie J.A."/>
            <person name="Ng W.-L."/>
            <person name="Kazmierczak K.M."/>
            <person name="Andrzejewski T.M."/>
            <person name="Davidsen T.M."/>
            <person name="Wayne K.J."/>
            <person name="Tettelin H."/>
            <person name="Glass J.I."/>
            <person name="Rusch D."/>
            <person name="Podicherti R."/>
            <person name="Tsui H.-C.T."/>
            <person name="Winkler M.E."/>
        </authorList>
    </citation>
    <scope>NUCLEOTIDE SEQUENCE</scope>
</reference>